<feature type="transmembrane region" description="Helical" evidence="9">
    <location>
        <begin position="203"/>
        <end position="222"/>
    </location>
</feature>
<dbReference type="PANTHER" id="PTHR42718:SF42">
    <property type="entry name" value="EXPORT PROTEIN"/>
    <property type="match status" value="1"/>
</dbReference>
<accession>A0ABU2L4L3</accession>
<sequence length="541" mass="55979">MTAPPNTPIPPRRRALMILLALATLVVVMDVTILNVALEETQRELGASNAGLQWALDSYTITFATLIFTTGVCIDRFGQRRTLIVGLVIFGVASVLAGYSGSIGELIAWRAVMGVGAAVIPTASLAIIMREFPPPERPRAIAMWASTGGISLVAGPLIGGLLLVEFWWGSVFLINAPLVLAGIVLAFVFVPESQPGRQARFEPVAVLLSIAAIGLLVYGVVVGGQDNEWASVEVWGSIVAGLALTAVLVSVERRRRTPSLDMGLFKSARFSAGTAVVSLAFFAFMGAIYVLTFYFQSVLGYSPLEAGLLTVPMGVGSLATAILAPRLTAAFTVRGVIAAGALGMAAAFVCFSLFGAETPLIALLAVLLLYGLGWGCIQAPATGALMSAVPLPKAGAGQAISQTLRQVGTALGIAVTGSVLGAVYRSSFGSERDRFPADLQDEAAGSIGGTHRALAEVHEQAGSGGVSDRLLALDRDAAAVVEHAADSYLSAMGVAMLLTAAIAVLAAAVAWRWLPKVLPPPGPPPAPPAQDGAPEKTRSMS</sequence>
<dbReference type="Proteomes" id="UP001183388">
    <property type="component" value="Unassembled WGS sequence"/>
</dbReference>
<feature type="domain" description="Major facilitator superfamily (MFS) profile" evidence="10">
    <location>
        <begin position="16"/>
        <end position="518"/>
    </location>
</feature>
<evidence type="ECO:0000256" key="4">
    <source>
        <dbReference type="ARBA" id="ARBA00022692"/>
    </source>
</evidence>
<dbReference type="RefSeq" id="WP_311629430.1">
    <property type="nucleotide sequence ID" value="NZ_JAVREN010000006.1"/>
</dbReference>
<proteinExistence type="predicted"/>
<keyword evidence="2" id="KW-0813">Transport</keyword>
<evidence type="ECO:0000256" key="5">
    <source>
        <dbReference type="ARBA" id="ARBA00022989"/>
    </source>
</evidence>
<dbReference type="EMBL" id="JAVREN010000006">
    <property type="protein sequence ID" value="MDT0306501.1"/>
    <property type="molecule type" value="Genomic_DNA"/>
</dbReference>
<comment type="subcellular location">
    <subcellularLocation>
        <location evidence="1">Cell membrane</location>
        <topology evidence="1">Multi-pass membrane protein</topology>
    </subcellularLocation>
</comment>
<keyword evidence="6 9" id="KW-0472">Membrane</keyword>
<protein>
    <submittedName>
        <fullName evidence="11">MFS transporter</fullName>
    </submittedName>
</protein>
<evidence type="ECO:0000256" key="1">
    <source>
        <dbReference type="ARBA" id="ARBA00004651"/>
    </source>
</evidence>
<evidence type="ECO:0000313" key="12">
    <source>
        <dbReference type="Proteomes" id="UP001183388"/>
    </source>
</evidence>
<feature type="region of interest" description="Disordered" evidence="8">
    <location>
        <begin position="519"/>
        <end position="541"/>
    </location>
</feature>
<feature type="transmembrane region" description="Helical" evidence="9">
    <location>
        <begin position="82"/>
        <end position="101"/>
    </location>
</feature>
<evidence type="ECO:0000256" key="6">
    <source>
        <dbReference type="ARBA" id="ARBA00023136"/>
    </source>
</evidence>
<dbReference type="Gene3D" id="1.20.1720.10">
    <property type="entry name" value="Multidrug resistance protein D"/>
    <property type="match status" value="1"/>
</dbReference>
<keyword evidence="12" id="KW-1185">Reference proteome</keyword>
<feature type="transmembrane region" description="Helical" evidence="9">
    <location>
        <begin position="141"/>
        <end position="164"/>
    </location>
</feature>
<dbReference type="InterPro" id="IPR020846">
    <property type="entry name" value="MFS_dom"/>
</dbReference>
<organism evidence="11 12">
    <name type="scientific">Streptomyces boetiae</name>
    <dbReference type="NCBI Taxonomy" id="3075541"/>
    <lineage>
        <taxon>Bacteria</taxon>
        <taxon>Bacillati</taxon>
        <taxon>Actinomycetota</taxon>
        <taxon>Actinomycetes</taxon>
        <taxon>Kitasatosporales</taxon>
        <taxon>Streptomycetaceae</taxon>
        <taxon>Streptomyces</taxon>
    </lineage>
</organism>
<dbReference type="SUPFAM" id="SSF103473">
    <property type="entry name" value="MFS general substrate transporter"/>
    <property type="match status" value="1"/>
</dbReference>
<dbReference type="PRINTS" id="PR01036">
    <property type="entry name" value="TCRTETB"/>
</dbReference>
<dbReference type="PROSITE" id="PS50850">
    <property type="entry name" value="MFS"/>
    <property type="match status" value="1"/>
</dbReference>
<dbReference type="InterPro" id="IPR011701">
    <property type="entry name" value="MFS"/>
</dbReference>
<feature type="compositionally biased region" description="Pro residues" evidence="8">
    <location>
        <begin position="519"/>
        <end position="528"/>
    </location>
</feature>
<dbReference type="NCBIfam" id="TIGR00711">
    <property type="entry name" value="efflux_EmrB"/>
    <property type="match status" value="1"/>
</dbReference>
<feature type="transmembrane region" description="Helical" evidence="9">
    <location>
        <begin position="494"/>
        <end position="514"/>
    </location>
</feature>
<keyword evidence="7" id="KW-0046">Antibiotic resistance</keyword>
<comment type="caution">
    <text evidence="11">The sequence shown here is derived from an EMBL/GenBank/DDBJ whole genome shotgun (WGS) entry which is preliminary data.</text>
</comment>
<keyword evidence="3" id="KW-1003">Cell membrane</keyword>
<feature type="transmembrane region" description="Helical" evidence="9">
    <location>
        <begin position="360"/>
        <end position="377"/>
    </location>
</feature>
<feature type="transmembrane region" description="Helical" evidence="9">
    <location>
        <begin position="234"/>
        <end position="251"/>
    </location>
</feature>
<keyword evidence="4 9" id="KW-0812">Transmembrane</keyword>
<feature type="transmembrane region" description="Helical" evidence="9">
    <location>
        <begin position="170"/>
        <end position="191"/>
    </location>
</feature>
<dbReference type="InterPro" id="IPR036259">
    <property type="entry name" value="MFS_trans_sf"/>
</dbReference>
<feature type="transmembrane region" description="Helical" evidence="9">
    <location>
        <begin position="58"/>
        <end position="75"/>
    </location>
</feature>
<evidence type="ECO:0000256" key="9">
    <source>
        <dbReference type="SAM" id="Phobius"/>
    </source>
</evidence>
<dbReference type="InterPro" id="IPR004638">
    <property type="entry name" value="EmrB-like"/>
</dbReference>
<evidence type="ECO:0000259" key="10">
    <source>
        <dbReference type="PROSITE" id="PS50850"/>
    </source>
</evidence>
<evidence type="ECO:0000256" key="7">
    <source>
        <dbReference type="ARBA" id="ARBA00023251"/>
    </source>
</evidence>
<dbReference type="Gene3D" id="1.20.1250.20">
    <property type="entry name" value="MFS general substrate transporter like domains"/>
    <property type="match status" value="1"/>
</dbReference>
<keyword evidence="5 9" id="KW-1133">Transmembrane helix</keyword>
<name>A0ABU2L4L3_9ACTN</name>
<feature type="transmembrane region" description="Helical" evidence="9">
    <location>
        <begin position="336"/>
        <end position="354"/>
    </location>
</feature>
<reference evidence="12" key="1">
    <citation type="submission" date="2023-07" db="EMBL/GenBank/DDBJ databases">
        <title>30 novel species of actinomycetes from the DSMZ collection.</title>
        <authorList>
            <person name="Nouioui I."/>
        </authorList>
    </citation>
    <scope>NUCLEOTIDE SEQUENCE [LARGE SCALE GENOMIC DNA]</scope>
    <source>
        <strain evidence="12">DSM 44917</strain>
    </source>
</reference>
<dbReference type="Pfam" id="PF07690">
    <property type="entry name" value="MFS_1"/>
    <property type="match status" value="1"/>
</dbReference>
<gene>
    <name evidence="11" type="ORF">RM780_05945</name>
</gene>
<dbReference type="PANTHER" id="PTHR42718">
    <property type="entry name" value="MAJOR FACILITATOR SUPERFAMILY MULTIDRUG TRANSPORTER MFSC"/>
    <property type="match status" value="1"/>
</dbReference>
<feature type="transmembrane region" description="Helical" evidence="9">
    <location>
        <begin position="107"/>
        <end position="129"/>
    </location>
</feature>
<evidence type="ECO:0000256" key="2">
    <source>
        <dbReference type="ARBA" id="ARBA00022448"/>
    </source>
</evidence>
<dbReference type="CDD" id="cd17321">
    <property type="entry name" value="MFS_MMR_MDR_like"/>
    <property type="match status" value="1"/>
</dbReference>
<evidence type="ECO:0000256" key="8">
    <source>
        <dbReference type="SAM" id="MobiDB-lite"/>
    </source>
</evidence>
<feature type="transmembrane region" description="Helical" evidence="9">
    <location>
        <begin position="272"/>
        <end position="294"/>
    </location>
</feature>
<evidence type="ECO:0000256" key="3">
    <source>
        <dbReference type="ARBA" id="ARBA00022475"/>
    </source>
</evidence>
<feature type="transmembrane region" description="Helical" evidence="9">
    <location>
        <begin position="16"/>
        <end position="38"/>
    </location>
</feature>
<evidence type="ECO:0000313" key="11">
    <source>
        <dbReference type="EMBL" id="MDT0306501.1"/>
    </source>
</evidence>